<keyword evidence="1" id="KW-1133">Transmembrane helix</keyword>
<dbReference type="RefSeq" id="WP_307860460.1">
    <property type="nucleotide sequence ID" value="NZ_BOVJ01000060.1"/>
</dbReference>
<evidence type="ECO:0000313" key="2">
    <source>
        <dbReference type="EMBL" id="GIQ63350.1"/>
    </source>
</evidence>
<comment type="caution">
    <text evidence="2">The sequence shown here is derived from an EMBL/GenBank/DDBJ whole genome shotgun (WGS) entry which is preliminary data.</text>
</comment>
<reference evidence="2 3" key="1">
    <citation type="submission" date="2021-04" db="EMBL/GenBank/DDBJ databases">
        <title>Draft genome sequence of Paenibacillus cisolokensis, LC2-13A.</title>
        <authorList>
            <person name="Uke A."/>
            <person name="Chhe C."/>
            <person name="Baramee S."/>
            <person name="Kosugi A."/>
        </authorList>
    </citation>
    <scope>NUCLEOTIDE SEQUENCE [LARGE SCALE GENOMIC DNA]</scope>
    <source>
        <strain evidence="2 3">LC2-13A</strain>
    </source>
</reference>
<accession>A0ABQ4N5A9</accession>
<gene>
    <name evidence="2" type="ORF">PACILC2_19180</name>
</gene>
<protein>
    <recommendedName>
        <fullName evidence="4">Sugar ABC transporter permease</fullName>
    </recommendedName>
</protein>
<keyword evidence="3" id="KW-1185">Reference proteome</keyword>
<name>A0ABQ4N5A9_9BACL</name>
<organism evidence="2 3">
    <name type="scientific">Paenibacillus cisolokensis</name>
    <dbReference type="NCBI Taxonomy" id="1658519"/>
    <lineage>
        <taxon>Bacteria</taxon>
        <taxon>Bacillati</taxon>
        <taxon>Bacillota</taxon>
        <taxon>Bacilli</taxon>
        <taxon>Bacillales</taxon>
        <taxon>Paenibacillaceae</taxon>
        <taxon>Paenibacillus</taxon>
    </lineage>
</organism>
<keyword evidence="1" id="KW-0472">Membrane</keyword>
<dbReference type="EMBL" id="BOVJ01000060">
    <property type="protein sequence ID" value="GIQ63350.1"/>
    <property type="molecule type" value="Genomic_DNA"/>
</dbReference>
<dbReference type="Proteomes" id="UP000680304">
    <property type="component" value="Unassembled WGS sequence"/>
</dbReference>
<feature type="transmembrane region" description="Helical" evidence="1">
    <location>
        <begin position="30"/>
        <end position="48"/>
    </location>
</feature>
<keyword evidence="1" id="KW-0812">Transmembrane</keyword>
<proteinExistence type="predicted"/>
<evidence type="ECO:0000313" key="3">
    <source>
        <dbReference type="Proteomes" id="UP000680304"/>
    </source>
</evidence>
<sequence>MKRNGINGHALAGPVPLRIRFGKALFRYRWFYLMMVPGLLYYLIYHYVPMAGLMIAFKDYNLSKGIWGSEWVGFKHFETIFGSPDFTS</sequence>
<evidence type="ECO:0000256" key="1">
    <source>
        <dbReference type="SAM" id="Phobius"/>
    </source>
</evidence>
<evidence type="ECO:0008006" key="4">
    <source>
        <dbReference type="Google" id="ProtNLM"/>
    </source>
</evidence>